<dbReference type="PRINTS" id="PR00332">
    <property type="entry name" value="HISTRIAD"/>
</dbReference>
<evidence type="ECO:0000256" key="2">
    <source>
        <dbReference type="PIRSR" id="PIRSR601310-3"/>
    </source>
</evidence>
<evidence type="ECO:0000313" key="6">
    <source>
        <dbReference type="Proteomes" id="UP000295706"/>
    </source>
</evidence>
<proteinExistence type="predicted"/>
<accession>A0A4V2X867</accession>
<dbReference type="PANTHER" id="PTHR46648:SF1">
    <property type="entry name" value="ADENOSINE 5'-MONOPHOSPHORAMIDASE HNT1"/>
    <property type="match status" value="1"/>
</dbReference>
<feature type="active site" description="Tele-AMP-histidine intermediate" evidence="1">
    <location>
        <position position="93"/>
    </location>
</feature>
<evidence type="ECO:0000256" key="3">
    <source>
        <dbReference type="PROSITE-ProRule" id="PRU00464"/>
    </source>
</evidence>
<feature type="domain" description="HIT" evidence="4">
    <location>
        <begin position="4"/>
        <end position="107"/>
    </location>
</feature>
<feature type="short sequence motif" description="Histidine triad motif" evidence="2 3">
    <location>
        <begin position="91"/>
        <end position="95"/>
    </location>
</feature>
<name>A0A4V2X867_9BACT</name>
<dbReference type="RefSeq" id="WP_132122130.1">
    <property type="nucleotide sequence ID" value="NZ_SMJU01000022.1"/>
</dbReference>
<dbReference type="InterPro" id="IPR036265">
    <property type="entry name" value="HIT-like_sf"/>
</dbReference>
<evidence type="ECO:0000313" key="5">
    <source>
        <dbReference type="EMBL" id="TDB58655.1"/>
    </source>
</evidence>
<dbReference type="InterPro" id="IPR011146">
    <property type="entry name" value="HIT-like"/>
</dbReference>
<dbReference type="Pfam" id="PF01230">
    <property type="entry name" value="HIT"/>
    <property type="match status" value="1"/>
</dbReference>
<dbReference type="GO" id="GO:0003824">
    <property type="term" value="F:catalytic activity"/>
    <property type="evidence" value="ECO:0007669"/>
    <property type="project" value="InterPro"/>
</dbReference>
<dbReference type="InterPro" id="IPR001310">
    <property type="entry name" value="Histidine_triad_HIT"/>
</dbReference>
<reference evidence="5 6" key="1">
    <citation type="submission" date="2019-02" db="EMBL/GenBank/DDBJ databases">
        <title>Arundinibacter roseus gen. nov., sp. nov., a new member of the family Cytophagaceae.</title>
        <authorList>
            <person name="Szuroczki S."/>
            <person name="Khayer B."/>
            <person name="Sproer C."/>
            <person name="Toumi M."/>
            <person name="Szabo A."/>
            <person name="Felfoldi T."/>
            <person name="Schumann P."/>
            <person name="Toth E."/>
        </authorList>
    </citation>
    <scope>NUCLEOTIDE SEQUENCE [LARGE SCALE GENOMIC DNA]</scope>
    <source>
        <strain evidence="5 6">DMA-k-7a</strain>
    </source>
</reference>
<dbReference type="AlphaFoldDB" id="A0A4V2X867"/>
<dbReference type="EMBL" id="SMJU01000022">
    <property type="protein sequence ID" value="TDB58655.1"/>
    <property type="molecule type" value="Genomic_DNA"/>
</dbReference>
<sequence>MASIFSKIVAGEIPCHKIAETEDFLAFLDVFPVAPGHTLVIPKKEIDYLFAMDDDLYTGLLQFAKKIAPALQKAVPCKRIGVSVIGLEVPHAHVHLIPLNSMADMDFGSKLKMTSEELAETTEKIRQALEAEN</sequence>
<dbReference type="OrthoDB" id="9784774at2"/>
<comment type="caution">
    <text evidence="5">The sequence shown here is derived from an EMBL/GenBank/DDBJ whole genome shotgun (WGS) entry which is preliminary data.</text>
</comment>
<dbReference type="Gene3D" id="3.30.428.10">
    <property type="entry name" value="HIT-like"/>
    <property type="match status" value="1"/>
</dbReference>
<evidence type="ECO:0000259" key="4">
    <source>
        <dbReference type="PROSITE" id="PS51084"/>
    </source>
</evidence>
<dbReference type="Proteomes" id="UP000295706">
    <property type="component" value="Unassembled WGS sequence"/>
</dbReference>
<dbReference type="PROSITE" id="PS51084">
    <property type="entry name" value="HIT_2"/>
    <property type="match status" value="1"/>
</dbReference>
<keyword evidence="6" id="KW-1185">Reference proteome</keyword>
<organism evidence="5 6">
    <name type="scientific">Arundinibacter roseus</name>
    <dbReference type="NCBI Taxonomy" id="2070510"/>
    <lineage>
        <taxon>Bacteria</taxon>
        <taxon>Pseudomonadati</taxon>
        <taxon>Bacteroidota</taxon>
        <taxon>Cytophagia</taxon>
        <taxon>Cytophagales</taxon>
        <taxon>Spirosomataceae</taxon>
        <taxon>Arundinibacter</taxon>
    </lineage>
</organism>
<dbReference type="SUPFAM" id="SSF54197">
    <property type="entry name" value="HIT-like"/>
    <property type="match status" value="1"/>
</dbReference>
<dbReference type="PANTHER" id="PTHR46648">
    <property type="entry name" value="HIT FAMILY PROTEIN 1"/>
    <property type="match status" value="1"/>
</dbReference>
<evidence type="ECO:0000256" key="1">
    <source>
        <dbReference type="PIRSR" id="PIRSR601310-1"/>
    </source>
</evidence>
<dbReference type="GO" id="GO:0009117">
    <property type="term" value="P:nucleotide metabolic process"/>
    <property type="evidence" value="ECO:0007669"/>
    <property type="project" value="TreeGrafter"/>
</dbReference>
<protein>
    <submittedName>
        <fullName evidence="5">HIT family protein</fullName>
    </submittedName>
</protein>
<gene>
    <name evidence="5" type="ORF">EZE20_22800</name>
</gene>